<proteinExistence type="predicted"/>
<gene>
    <name evidence="1" type="ORF">VK792_12975</name>
</gene>
<dbReference type="RefSeq" id="WP_326297938.1">
    <property type="nucleotide sequence ID" value="NZ_JAYLLH010000018.1"/>
</dbReference>
<accession>A0ABU6HIB3</accession>
<dbReference type="EMBL" id="JAYLLH010000018">
    <property type="protein sequence ID" value="MEC3862200.1"/>
    <property type="molecule type" value="Genomic_DNA"/>
</dbReference>
<comment type="caution">
    <text evidence="1">The sequence shown here is derived from an EMBL/GenBank/DDBJ whole genome shotgun (WGS) entry which is preliminary data.</text>
</comment>
<sequence length="66" mass="6927">MRHVFFRDFSMARAATLAGLIALAVCIEVPGQTVQAGGTDAPSARIIPAVHLFDLGCDKAEDGLTL</sequence>
<keyword evidence="2" id="KW-1185">Reference proteome</keyword>
<organism evidence="1 2">
    <name type="scientific">Mesobacterium hydrothermale</name>
    <dbReference type="NCBI Taxonomy" id="3111907"/>
    <lineage>
        <taxon>Bacteria</taxon>
        <taxon>Pseudomonadati</taxon>
        <taxon>Pseudomonadota</taxon>
        <taxon>Alphaproteobacteria</taxon>
        <taxon>Rhodobacterales</taxon>
        <taxon>Roseobacteraceae</taxon>
        <taxon>Mesobacterium</taxon>
    </lineage>
</organism>
<dbReference type="Proteomes" id="UP001348149">
    <property type="component" value="Unassembled WGS sequence"/>
</dbReference>
<protein>
    <submittedName>
        <fullName evidence="1">Uncharacterized protein</fullName>
    </submittedName>
</protein>
<reference evidence="1 2" key="1">
    <citation type="submission" date="2024-01" db="EMBL/GenBank/DDBJ databases">
        <title>Mesobacterium rodlantinim sp. nov., isolated from shallow sea hydrothermal systems off Kueishantao Island.</title>
        <authorList>
            <person name="Su Z."/>
            <person name="Tang K."/>
        </authorList>
    </citation>
    <scope>NUCLEOTIDE SEQUENCE [LARGE SCALE GENOMIC DNA]</scope>
    <source>
        <strain evidence="1 2">TK19101</strain>
    </source>
</reference>
<evidence type="ECO:0000313" key="1">
    <source>
        <dbReference type="EMBL" id="MEC3862200.1"/>
    </source>
</evidence>
<name>A0ABU6HIB3_9RHOB</name>
<evidence type="ECO:0000313" key="2">
    <source>
        <dbReference type="Proteomes" id="UP001348149"/>
    </source>
</evidence>